<comment type="similarity">
    <text evidence="1">Belongs to the GppA/Ppx family.</text>
</comment>
<dbReference type="Gene3D" id="3.30.420.150">
    <property type="entry name" value="Exopolyphosphatase. Domain 2"/>
    <property type="match status" value="1"/>
</dbReference>
<dbReference type="AlphaFoldDB" id="A0A5P6VVV9"/>
<organism evidence="4 5">
    <name type="scientific">Pseudobutyrivibrio xylanivorans</name>
    <dbReference type="NCBI Taxonomy" id="185007"/>
    <lineage>
        <taxon>Bacteria</taxon>
        <taxon>Bacillati</taxon>
        <taxon>Bacillota</taxon>
        <taxon>Clostridia</taxon>
        <taxon>Lachnospirales</taxon>
        <taxon>Lachnospiraceae</taxon>
        <taxon>Pseudobutyrivibrio</taxon>
    </lineage>
</organism>
<dbReference type="InterPro" id="IPR043129">
    <property type="entry name" value="ATPase_NBD"/>
</dbReference>
<dbReference type="Pfam" id="PF02541">
    <property type="entry name" value="Ppx-GppA"/>
    <property type="match status" value="1"/>
</dbReference>
<dbReference type="PANTHER" id="PTHR30005">
    <property type="entry name" value="EXOPOLYPHOSPHATASE"/>
    <property type="match status" value="1"/>
</dbReference>
<dbReference type="Proteomes" id="UP000327030">
    <property type="component" value="Chromosome 1"/>
</dbReference>
<sequence length="507" mass="57739">MKLFASIYIGSYETTMKVFEIGKQQKRIKTIDTIKAPSDVVKDVLRYGSIMPETTDKLCKVLNDMKIAIDSYKVDSYSVVAGPNIRQADNSLIVLEQIKQRTGFSIEVLSNSEQRFLGYQAVASTDDFEELINESAVLIDIGGVSLQITLFSKGKIITTQHLSMGTVAVSESIKKLGSSLTSMEQIYEMMYKELEVFKTMFLRDIEPKYMILLGVQVSTIADKISSVTSKKINVEDYLTFLNKINKQYIKRFEEEHDLYLENEYLIEPVVMLYKTLAETLGPKVVVAPGVSVCEGMAYNHCYNKKWLTAKHDFDNDIITAAWSIAKRYDSYQPHLKALFKLSGEIFDAMKKYHGLGKRHRVLMQCIAILHDCGKYISLAEASSCSYTIIMASEILGLSHKEREIIATTVEFNRKPLEPYENLSDRFTTEEYLLILKLLGILKVANALDRSHKQKIKNVSMRVKDRELVITIESNSSLALEKGLFKKNADFFEQIFSIKPVLKENKRL</sequence>
<dbReference type="SUPFAM" id="SSF109604">
    <property type="entry name" value="HD-domain/PDEase-like"/>
    <property type="match status" value="1"/>
</dbReference>
<name>A0A5P6VVV9_PSEXY</name>
<dbReference type="EMBL" id="CP043028">
    <property type="protein sequence ID" value="QFJ55521.1"/>
    <property type="molecule type" value="Genomic_DNA"/>
</dbReference>
<feature type="domain" description="Ppx/GppA phosphatase C-terminal" evidence="3">
    <location>
        <begin position="324"/>
        <end position="482"/>
    </location>
</feature>
<dbReference type="KEGG" id="pxv:FXF36_11895"/>
<dbReference type="InterPro" id="IPR050273">
    <property type="entry name" value="GppA/Ppx_hydrolase"/>
</dbReference>
<dbReference type="InterPro" id="IPR048950">
    <property type="entry name" value="Ppx_GppA_C"/>
</dbReference>
<reference evidence="5" key="1">
    <citation type="submission" date="2019-08" db="EMBL/GenBank/DDBJ databases">
        <title>Complete Genome Sequence of the Polysaccharide-Degrading Rumen Bacterium Pseudobutyrivibrio xylanivorans MA3014.</title>
        <authorList>
            <person name="Palevich N."/>
            <person name="Maclean P.H."/>
            <person name="Kelly W.J."/>
            <person name="Leahy S.C."/>
            <person name="Rakonjac J."/>
            <person name="Attwood G.T."/>
        </authorList>
    </citation>
    <scope>NUCLEOTIDE SEQUENCE [LARGE SCALE GENOMIC DNA]</scope>
    <source>
        <strain evidence="5">MA3014</strain>
    </source>
</reference>
<dbReference type="Gene3D" id="3.30.420.40">
    <property type="match status" value="1"/>
</dbReference>
<dbReference type="OrthoDB" id="9814545at2"/>
<dbReference type="Gene3D" id="1.10.3210.10">
    <property type="entry name" value="Hypothetical protein af1432"/>
    <property type="match status" value="1"/>
</dbReference>
<feature type="domain" description="Ppx/GppA phosphatase N-terminal" evidence="2">
    <location>
        <begin position="47"/>
        <end position="299"/>
    </location>
</feature>
<protein>
    <submittedName>
        <fullName evidence="4">HD domain-containing protein</fullName>
    </submittedName>
</protein>
<gene>
    <name evidence="4" type="ORF">FXF36_11895</name>
</gene>
<evidence type="ECO:0000259" key="2">
    <source>
        <dbReference type="Pfam" id="PF02541"/>
    </source>
</evidence>
<dbReference type="GO" id="GO:0016462">
    <property type="term" value="F:pyrophosphatase activity"/>
    <property type="evidence" value="ECO:0007669"/>
    <property type="project" value="TreeGrafter"/>
</dbReference>
<dbReference type="SUPFAM" id="SSF53067">
    <property type="entry name" value="Actin-like ATPase domain"/>
    <property type="match status" value="2"/>
</dbReference>
<dbReference type="Pfam" id="PF21447">
    <property type="entry name" value="Ppx-GppA_III"/>
    <property type="match status" value="1"/>
</dbReference>
<accession>A0A5P6VVV9</accession>
<evidence type="ECO:0000259" key="3">
    <source>
        <dbReference type="Pfam" id="PF21447"/>
    </source>
</evidence>
<dbReference type="PANTHER" id="PTHR30005:SF0">
    <property type="entry name" value="RETROGRADE REGULATION PROTEIN 2"/>
    <property type="match status" value="1"/>
</dbReference>
<evidence type="ECO:0000313" key="4">
    <source>
        <dbReference type="EMBL" id="QFJ55521.1"/>
    </source>
</evidence>
<evidence type="ECO:0000256" key="1">
    <source>
        <dbReference type="ARBA" id="ARBA00007125"/>
    </source>
</evidence>
<proteinExistence type="inferred from homology"/>
<evidence type="ECO:0000313" key="5">
    <source>
        <dbReference type="Proteomes" id="UP000327030"/>
    </source>
</evidence>
<dbReference type="InterPro" id="IPR003695">
    <property type="entry name" value="Ppx_GppA_N"/>
</dbReference>
<dbReference type="RefSeq" id="WP_151624375.1">
    <property type="nucleotide sequence ID" value="NZ_CP043028.1"/>
</dbReference>